<reference evidence="2" key="1">
    <citation type="submission" date="2016-03" db="EMBL/GenBank/DDBJ databases">
        <title>Mechanisms controlling the formation of the plant cell surface in tip-growing cells are functionally conserved among land plants.</title>
        <authorList>
            <person name="Honkanen S."/>
            <person name="Jones V.A."/>
            <person name="Morieri G."/>
            <person name="Champion C."/>
            <person name="Hetherington A.J."/>
            <person name="Kelly S."/>
            <person name="Saint-Marcoux D."/>
            <person name="Proust H."/>
            <person name="Prescott H."/>
            <person name="Dolan L."/>
        </authorList>
    </citation>
    <scope>NUCLEOTIDE SEQUENCE [LARGE SCALE GENOMIC DNA]</scope>
    <source>
        <tissue evidence="2">Whole gametophyte</tissue>
    </source>
</reference>
<name>A0A176W4B8_MARPO</name>
<keyword evidence="3" id="KW-1185">Reference proteome</keyword>
<evidence type="ECO:0000313" key="3">
    <source>
        <dbReference type="Proteomes" id="UP000077202"/>
    </source>
</evidence>
<dbReference type="AlphaFoldDB" id="A0A176W4B8"/>
<feature type="region of interest" description="Disordered" evidence="1">
    <location>
        <begin position="145"/>
        <end position="181"/>
    </location>
</feature>
<comment type="caution">
    <text evidence="2">The sequence shown here is derived from an EMBL/GenBank/DDBJ whole genome shotgun (WGS) entry which is preliminary data.</text>
</comment>
<protein>
    <submittedName>
        <fullName evidence="2">Uncharacterized protein</fullName>
    </submittedName>
</protein>
<dbReference type="Proteomes" id="UP000077202">
    <property type="component" value="Unassembled WGS sequence"/>
</dbReference>
<sequence>MAPKKSDRVKKLVPLKVPYEELRPFRRELRELRLEFRLWNWNCVSASICKEVMDKNVNEGEELRGNPMLWTIEHWTKVMGPCAGSDRDLLFEKNIVGLTRGEEFSFGPLFDSGRQGTNGWKTADYRDPKRRAIALGIMHILRPARMTPGTSSGGRGTKTGGTRETNGEAKEFHETHLPRSHVGGPVRLQKLKECYRNIPPQALFVVPGPVPVLAVLAGLEKGAEGNLVFLCHLHTLAIEEKIASFSCAPSQDLLPVFHLPSFRMWTESARRLVPLS</sequence>
<gene>
    <name evidence="2" type="ORF">AXG93_3459s1020</name>
</gene>
<accession>A0A176W4B8</accession>
<proteinExistence type="predicted"/>
<organism evidence="2 3">
    <name type="scientific">Marchantia polymorpha subsp. ruderalis</name>
    <dbReference type="NCBI Taxonomy" id="1480154"/>
    <lineage>
        <taxon>Eukaryota</taxon>
        <taxon>Viridiplantae</taxon>
        <taxon>Streptophyta</taxon>
        <taxon>Embryophyta</taxon>
        <taxon>Marchantiophyta</taxon>
        <taxon>Marchantiopsida</taxon>
        <taxon>Marchantiidae</taxon>
        <taxon>Marchantiales</taxon>
        <taxon>Marchantiaceae</taxon>
        <taxon>Marchantia</taxon>
    </lineage>
</organism>
<dbReference type="EMBL" id="LVLJ01001811">
    <property type="protein sequence ID" value="OAE27859.1"/>
    <property type="molecule type" value="Genomic_DNA"/>
</dbReference>
<evidence type="ECO:0000313" key="2">
    <source>
        <dbReference type="EMBL" id="OAE27859.1"/>
    </source>
</evidence>
<feature type="compositionally biased region" description="Basic and acidic residues" evidence="1">
    <location>
        <begin position="165"/>
        <end position="177"/>
    </location>
</feature>
<evidence type="ECO:0000256" key="1">
    <source>
        <dbReference type="SAM" id="MobiDB-lite"/>
    </source>
</evidence>